<sequence>MVKVFVTDVRQAGHMDWPGSSSTNDTSILKPSEYLYIGASICMGNSLSIDPAMCPPPSPATFRTARVYIDNFWILMPNHRVSLECLMARCSDLSYTTTRFPLILARCVDNKILMHFS</sequence>
<protein>
    <submittedName>
        <fullName evidence="1">Uncharacterized protein</fullName>
    </submittedName>
</protein>
<name>A0A2K3PLX9_TRIPR</name>
<evidence type="ECO:0000313" key="2">
    <source>
        <dbReference type="Proteomes" id="UP000236291"/>
    </source>
</evidence>
<gene>
    <name evidence="1" type="ORF">L195_g013008</name>
</gene>
<proteinExistence type="predicted"/>
<dbReference type="Proteomes" id="UP000236291">
    <property type="component" value="Unassembled WGS sequence"/>
</dbReference>
<evidence type="ECO:0000313" key="1">
    <source>
        <dbReference type="EMBL" id="PNY16291.1"/>
    </source>
</evidence>
<reference evidence="1 2" key="2">
    <citation type="journal article" date="2017" name="Front. Plant Sci.">
        <title>Gene Classification and Mining of Molecular Markers Useful in Red Clover (Trifolium pratense) Breeding.</title>
        <authorList>
            <person name="Istvanek J."/>
            <person name="Dluhosova J."/>
            <person name="Dluhos P."/>
            <person name="Patkova L."/>
            <person name="Nedelnik J."/>
            <person name="Repkova J."/>
        </authorList>
    </citation>
    <scope>NUCLEOTIDE SEQUENCE [LARGE SCALE GENOMIC DNA]</scope>
    <source>
        <strain evidence="2">cv. Tatra</strain>
        <tissue evidence="1">Young leaves</tissue>
    </source>
</reference>
<accession>A0A2K3PLX9</accession>
<comment type="caution">
    <text evidence="1">The sequence shown here is derived from an EMBL/GenBank/DDBJ whole genome shotgun (WGS) entry which is preliminary data.</text>
</comment>
<dbReference type="EMBL" id="ASHM01008398">
    <property type="protein sequence ID" value="PNY16291.1"/>
    <property type="molecule type" value="Genomic_DNA"/>
</dbReference>
<reference evidence="1 2" key="1">
    <citation type="journal article" date="2014" name="Am. J. Bot.">
        <title>Genome assembly and annotation for red clover (Trifolium pratense; Fabaceae).</title>
        <authorList>
            <person name="Istvanek J."/>
            <person name="Jaros M."/>
            <person name="Krenek A."/>
            <person name="Repkova J."/>
        </authorList>
    </citation>
    <scope>NUCLEOTIDE SEQUENCE [LARGE SCALE GENOMIC DNA]</scope>
    <source>
        <strain evidence="2">cv. Tatra</strain>
        <tissue evidence="1">Young leaves</tissue>
    </source>
</reference>
<dbReference type="AlphaFoldDB" id="A0A2K3PLX9"/>
<organism evidence="1 2">
    <name type="scientific">Trifolium pratense</name>
    <name type="common">Red clover</name>
    <dbReference type="NCBI Taxonomy" id="57577"/>
    <lineage>
        <taxon>Eukaryota</taxon>
        <taxon>Viridiplantae</taxon>
        <taxon>Streptophyta</taxon>
        <taxon>Embryophyta</taxon>
        <taxon>Tracheophyta</taxon>
        <taxon>Spermatophyta</taxon>
        <taxon>Magnoliopsida</taxon>
        <taxon>eudicotyledons</taxon>
        <taxon>Gunneridae</taxon>
        <taxon>Pentapetalae</taxon>
        <taxon>rosids</taxon>
        <taxon>fabids</taxon>
        <taxon>Fabales</taxon>
        <taxon>Fabaceae</taxon>
        <taxon>Papilionoideae</taxon>
        <taxon>50 kb inversion clade</taxon>
        <taxon>NPAAA clade</taxon>
        <taxon>Hologalegina</taxon>
        <taxon>IRL clade</taxon>
        <taxon>Trifolieae</taxon>
        <taxon>Trifolium</taxon>
    </lineage>
</organism>